<keyword evidence="2" id="KW-1185">Reference proteome</keyword>
<dbReference type="Proteomes" id="UP000218418">
    <property type="component" value="Chromosome"/>
</dbReference>
<evidence type="ECO:0000313" key="2">
    <source>
        <dbReference type="Proteomes" id="UP000218418"/>
    </source>
</evidence>
<dbReference type="EMBL" id="AP018227">
    <property type="protein sequence ID" value="BAY86176.1"/>
    <property type="molecule type" value="Genomic_DNA"/>
</dbReference>
<gene>
    <name evidence="1" type="ORF">NIES267_56820</name>
</gene>
<name>A0A1Z4LY51_9CYAN</name>
<evidence type="ECO:0000313" key="1">
    <source>
        <dbReference type="EMBL" id="BAY86176.1"/>
    </source>
</evidence>
<organism evidence="1 2">
    <name type="scientific">Calothrix parasitica NIES-267</name>
    <dbReference type="NCBI Taxonomy" id="1973488"/>
    <lineage>
        <taxon>Bacteria</taxon>
        <taxon>Bacillati</taxon>
        <taxon>Cyanobacteriota</taxon>
        <taxon>Cyanophyceae</taxon>
        <taxon>Nostocales</taxon>
        <taxon>Calotrichaceae</taxon>
        <taxon>Calothrix</taxon>
    </lineage>
</organism>
<protein>
    <submittedName>
        <fullName evidence="1">Uncharacterized protein</fullName>
    </submittedName>
</protein>
<proteinExistence type="predicted"/>
<reference evidence="1 2" key="1">
    <citation type="submission" date="2017-06" db="EMBL/GenBank/DDBJ databases">
        <title>Genome sequencing of cyanobaciteial culture collection at National Institute for Environmental Studies (NIES).</title>
        <authorList>
            <person name="Hirose Y."/>
            <person name="Shimura Y."/>
            <person name="Fujisawa T."/>
            <person name="Nakamura Y."/>
            <person name="Kawachi M."/>
        </authorList>
    </citation>
    <scope>NUCLEOTIDE SEQUENCE [LARGE SCALE GENOMIC DNA]</scope>
    <source>
        <strain evidence="1 2">NIES-267</strain>
    </source>
</reference>
<sequence length="36" mass="3890">MTIVVSYGAVGLKMPIQDVNIVSDKQENGACLWVIP</sequence>
<dbReference type="AlphaFoldDB" id="A0A1Z4LY51"/>
<accession>A0A1Z4LY51</accession>